<protein>
    <submittedName>
        <fullName evidence="2">C-type MBL-2 protein-like protein</fullName>
    </submittedName>
</protein>
<evidence type="ECO:0000313" key="2">
    <source>
        <dbReference type="EMBL" id="RWS20314.1"/>
    </source>
</evidence>
<dbReference type="InterPro" id="IPR016187">
    <property type="entry name" value="CTDL_fold"/>
</dbReference>
<evidence type="ECO:0000313" key="3">
    <source>
        <dbReference type="Proteomes" id="UP000288716"/>
    </source>
</evidence>
<dbReference type="AlphaFoldDB" id="A0A443RYL2"/>
<dbReference type="SUPFAM" id="SSF56436">
    <property type="entry name" value="C-type lectin-like"/>
    <property type="match status" value="1"/>
</dbReference>
<feature type="domain" description="C-type lectin" evidence="1">
    <location>
        <begin position="21"/>
        <end position="138"/>
    </location>
</feature>
<sequence length="167" mass="19756">MRKLYIQAVSALNCDDDWHEFNGKCYFATTVKKSYSDNLNYCRKLNADVASIHSKKETEFLLKLTESYEHYWIGGRRIVPKKHVFGWSDGSEFNYTNWDKSSNDPNNLNERENCIIFVRDSGLWWDFPCNEPHYAFCQRTEMQQVVAKFAIEDGKQQAIVIKQKEKY</sequence>
<comment type="caution">
    <text evidence="2">The sequence shown here is derived from an EMBL/GenBank/DDBJ whole genome shotgun (WGS) entry which is preliminary data.</text>
</comment>
<evidence type="ECO:0000259" key="1">
    <source>
        <dbReference type="PROSITE" id="PS50041"/>
    </source>
</evidence>
<dbReference type="PANTHER" id="PTHR22803">
    <property type="entry name" value="MANNOSE, PHOSPHOLIPASE, LECTIN RECEPTOR RELATED"/>
    <property type="match status" value="1"/>
</dbReference>
<dbReference type="InterPro" id="IPR016186">
    <property type="entry name" value="C-type_lectin-like/link_sf"/>
</dbReference>
<name>A0A443RYL2_9ACAR</name>
<dbReference type="PROSITE" id="PS50041">
    <property type="entry name" value="C_TYPE_LECTIN_2"/>
    <property type="match status" value="1"/>
</dbReference>
<keyword evidence="3" id="KW-1185">Reference proteome</keyword>
<dbReference type="InterPro" id="IPR001304">
    <property type="entry name" value="C-type_lectin-like"/>
</dbReference>
<dbReference type="EMBL" id="NCKV01018353">
    <property type="protein sequence ID" value="RWS20314.1"/>
    <property type="molecule type" value="Genomic_DNA"/>
</dbReference>
<dbReference type="OrthoDB" id="6480597at2759"/>
<accession>A0A443RYL2</accession>
<dbReference type="VEuPathDB" id="VectorBase:LDEU011726"/>
<organism evidence="2 3">
    <name type="scientific">Leptotrombidium deliense</name>
    <dbReference type="NCBI Taxonomy" id="299467"/>
    <lineage>
        <taxon>Eukaryota</taxon>
        <taxon>Metazoa</taxon>
        <taxon>Ecdysozoa</taxon>
        <taxon>Arthropoda</taxon>
        <taxon>Chelicerata</taxon>
        <taxon>Arachnida</taxon>
        <taxon>Acari</taxon>
        <taxon>Acariformes</taxon>
        <taxon>Trombidiformes</taxon>
        <taxon>Prostigmata</taxon>
        <taxon>Anystina</taxon>
        <taxon>Parasitengona</taxon>
        <taxon>Trombiculoidea</taxon>
        <taxon>Trombiculidae</taxon>
        <taxon>Leptotrombidium</taxon>
    </lineage>
</organism>
<dbReference type="InterPro" id="IPR050111">
    <property type="entry name" value="C-type_lectin/snaclec_domain"/>
</dbReference>
<dbReference type="STRING" id="299467.A0A443RYL2"/>
<reference evidence="2 3" key="1">
    <citation type="journal article" date="2018" name="Gigascience">
        <title>Genomes of trombidid mites reveal novel predicted allergens and laterally-transferred genes associated with secondary metabolism.</title>
        <authorList>
            <person name="Dong X."/>
            <person name="Chaisiri K."/>
            <person name="Xia D."/>
            <person name="Armstrong S.D."/>
            <person name="Fang Y."/>
            <person name="Donnelly M.J."/>
            <person name="Kadowaki T."/>
            <person name="McGarry J.W."/>
            <person name="Darby A.C."/>
            <person name="Makepeace B.L."/>
        </authorList>
    </citation>
    <scope>NUCLEOTIDE SEQUENCE [LARGE SCALE GENOMIC DNA]</scope>
    <source>
        <strain evidence="2">UoL-UT</strain>
    </source>
</reference>
<proteinExistence type="predicted"/>
<dbReference type="Pfam" id="PF00059">
    <property type="entry name" value="Lectin_C"/>
    <property type="match status" value="1"/>
</dbReference>
<gene>
    <name evidence="2" type="ORF">B4U80_14295</name>
</gene>
<dbReference type="Proteomes" id="UP000288716">
    <property type="component" value="Unassembled WGS sequence"/>
</dbReference>
<dbReference type="SMART" id="SM00034">
    <property type="entry name" value="CLECT"/>
    <property type="match status" value="1"/>
</dbReference>
<dbReference type="Gene3D" id="3.10.100.10">
    <property type="entry name" value="Mannose-Binding Protein A, subunit A"/>
    <property type="match status" value="1"/>
</dbReference>